<dbReference type="RefSeq" id="WP_129687789.1">
    <property type="nucleotide sequence ID" value="NZ_LR214970.1"/>
</dbReference>
<feature type="compositionally biased region" description="Acidic residues" evidence="1">
    <location>
        <begin position="440"/>
        <end position="451"/>
    </location>
</feature>
<feature type="region of interest" description="Disordered" evidence="1">
    <location>
        <begin position="254"/>
        <end position="273"/>
    </location>
</feature>
<protein>
    <recommendedName>
        <fullName evidence="4">Lipoprotein</fullName>
    </recommendedName>
</protein>
<name>A0A449A9Q9_9BACT</name>
<feature type="compositionally biased region" description="Basic and acidic residues" evidence="1">
    <location>
        <begin position="341"/>
        <end position="360"/>
    </location>
</feature>
<evidence type="ECO:0000313" key="3">
    <source>
        <dbReference type="Proteomes" id="UP000290942"/>
    </source>
</evidence>
<feature type="compositionally biased region" description="Polar residues" evidence="1">
    <location>
        <begin position="303"/>
        <end position="313"/>
    </location>
</feature>
<dbReference type="Proteomes" id="UP000290942">
    <property type="component" value="Chromosome"/>
</dbReference>
<feature type="region of interest" description="Disordered" evidence="1">
    <location>
        <begin position="303"/>
        <end position="451"/>
    </location>
</feature>
<dbReference type="PROSITE" id="PS51257">
    <property type="entry name" value="PROKAR_LIPOPROTEIN"/>
    <property type="match status" value="1"/>
</dbReference>
<organism evidence="2 3">
    <name type="scientific">Mycoplasmopsis bovigenitalium</name>
    <dbReference type="NCBI Taxonomy" id="2112"/>
    <lineage>
        <taxon>Bacteria</taxon>
        <taxon>Bacillati</taxon>
        <taxon>Mycoplasmatota</taxon>
        <taxon>Mycoplasmoidales</taxon>
        <taxon>Metamycoplasmataceae</taxon>
        <taxon>Mycoplasmopsis</taxon>
    </lineage>
</organism>
<feature type="compositionally biased region" description="Polar residues" evidence="1">
    <location>
        <begin position="361"/>
        <end position="385"/>
    </location>
</feature>
<feature type="region of interest" description="Disordered" evidence="1">
    <location>
        <begin position="131"/>
        <end position="177"/>
    </location>
</feature>
<sequence length="451" mass="49917">MKKHKLLLSVGVLSSTILPISLTSCHKQEVNEIKKNTQTTEQDKDINTVAANVKVKFIGEASKTHASDVKENQIEFTDIEDGYQKSDVSLRPDDKKGILSVEFAIQKGEEKSNLITKEFTGFLVKTDEEITTPQGGEQDNPSKQTQPENGVQPGNHSEDHEILPNDQADNGNTNTSEKDKYLMPELYEPSVKGALFVVNEEHKSEIPALLDKVISGEKSVLKISDGKVILGKAADKSKTYITVSNSVSGWEKVNTNKDSKKGKEANISLKGGNSRGIKVVKENDKYTLKWVLFDKNNKKGTEEFSQTLDLTPQSTSANSENSTSTPENKKLKPNTQPSESLKVEKQNESTSPEKQKESDKPQSNVATPPTTGNTETNSDSSQPQKDSNKEKEQSNNSETNPKADKEKEKKEKTPKKKTTRKKRKKSNKKAKAKKPKATEESTDNGEVDNLE</sequence>
<evidence type="ECO:0008006" key="4">
    <source>
        <dbReference type="Google" id="ProtNLM"/>
    </source>
</evidence>
<dbReference type="EMBL" id="LR214970">
    <property type="protein sequence ID" value="VEU60920.1"/>
    <property type="molecule type" value="Genomic_DNA"/>
</dbReference>
<dbReference type="AlphaFoldDB" id="A0A449A9Q9"/>
<feature type="compositionally biased region" description="Basic and acidic residues" evidence="1">
    <location>
        <begin position="401"/>
        <end position="411"/>
    </location>
</feature>
<evidence type="ECO:0000256" key="1">
    <source>
        <dbReference type="SAM" id="MobiDB-lite"/>
    </source>
</evidence>
<evidence type="ECO:0000313" key="2">
    <source>
        <dbReference type="EMBL" id="VEU60920.1"/>
    </source>
</evidence>
<reference evidence="2 3" key="1">
    <citation type="submission" date="2019-01" db="EMBL/GenBank/DDBJ databases">
        <authorList>
            <consortium name="Pathogen Informatics"/>
        </authorList>
    </citation>
    <scope>NUCLEOTIDE SEQUENCE [LARGE SCALE GENOMIC DNA]</scope>
    <source>
        <strain evidence="2 3">NCTC10122</strain>
    </source>
</reference>
<feature type="compositionally biased region" description="Low complexity" evidence="1">
    <location>
        <begin position="314"/>
        <end position="326"/>
    </location>
</feature>
<accession>A0A449A9Q9</accession>
<gene>
    <name evidence="2" type="ORF">NCTC10122_00524</name>
</gene>
<proteinExistence type="predicted"/>
<feature type="compositionally biased region" description="Basic and acidic residues" evidence="1">
    <location>
        <begin position="254"/>
        <end position="264"/>
    </location>
</feature>
<feature type="compositionally biased region" description="Polar residues" evidence="1">
    <location>
        <begin position="131"/>
        <end position="155"/>
    </location>
</feature>
<feature type="compositionally biased region" description="Basic residues" evidence="1">
    <location>
        <begin position="412"/>
        <end position="435"/>
    </location>
</feature>